<evidence type="ECO:0000313" key="2">
    <source>
        <dbReference type="Proteomes" id="UP000664495"/>
    </source>
</evidence>
<name>A0ABS3HJH8_9ENTE</name>
<keyword evidence="2" id="KW-1185">Reference proteome</keyword>
<accession>A0ABS3HJH8</accession>
<comment type="caution">
    <text evidence="1">The sequence shown here is derived from an EMBL/GenBank/DDBJ whole genome shotgun (WGS) entry which is preliminary data.</text>
</comment>
<dbReference type="Proteomes" id="UP000664495">
    <property type="component" value="Unassembled WGS sequence"/>
</dbReference>
<gene>
    <name evidence="1" type="ORF">JZO85_12855</name>
</gene>
<proteinExistence type="predicted"/>
<sequence>MSRKKYMPKLLKEFQDIYENPDNLKTFYIYYISLVNFVKKHPKYFTKSIKDAWGLSELMAINPMEYIVEKPDLSLGMEKRGIGSIDFGSADTLAMSISSTLWDMITIYSEKECPFTPDMELRYVKNVSDCGSETIILECSQCGWTENLKGEEYKGPFGKILPVNKQELQKLKY</sequence>
<evidence type="ECO:0000313" key="1">
    <source>
        <dbReference type="EMBL" id="MBO0453167.1"/>
    </source>
</evidence>
<organism evidence="1 2">
    <name type="scientific">Candidatus Enterococcus murrayae</name>
    <dbReference type="NCBI Taxonomy" id="2815321"/>
    <lineage>
        <taxon>Bacteria</taxon>
        <taxon>Bacillati</taxon>
        <taxon>Bacillota</taxon>
        <taxon>Bacilli</taxon>
        <taxon>Lactobacillales</taxon>
        <taxon>Enterococcaceae</taxon>
        <taxon>Enterococcus</taxon>
    </lineage>
</organism>
<dbReference type="EMBL" id="JAFLVR010000030">
    <property type="protein sequence ID" value="MBO0453167.1"/>
    <property type="molecule type" value="Genomic_DNA"/>
</dbReference>
<reference evidence="1 2" key="1">
    <citation type="submission" date="2021-03" db="EMBL/GenBank/DDBJ databases">
        <title>Enterococcal diversity collection.</title>
        <authorList>
            <person name="Gilmore M.S."/>
            <person name="Schwartzman J."/>
            <person name="Van Tyne D."/>
            <person name="Martin M."/>
            <person name="Earl A.M."/>
            <person name="Manson A.L."/>
            <person name="Straub T."/>
            <person name="Salamzade R."/>
            <person name="Saavedra J."/>
            <person name="Lebreton F."/>
            <person name="Prichula J."/>
            <person name="Schaufler K."/>
            <person name="Gaca A."/>
            <person name="Sgardioli B."/>
            <person name="Wagenaar J."/>
            <person name="Strong T."/>
        </authorList>
    </citation>
    <scope>NUCLEOTIDE SEQUENCE [LARGE SCALE GENOMIC DNA]</scope>
    <source>
        <strain evidence="1 2">MJM16</strain>
    </source>
</reference>
<protein>
    <submittedName>
        <fullName evidence="1">Uncharacterized protein</fullName>
    </submittedName>
</protein>
<dbReference type="RefSeq" id="WP_207108937.1">
    <property type="nucleotide sequence ID" value="NZ_JAFLVR010000030.1"/>
</dbReference>